<dbReference type="SUPFAM" id="SSF140383">
    <property type="entry name" value="BSD domain-like"/>
    <property type="match status" value="1"/>
</dbReference>
<feature type="region of interest" description="Disordered" evidence="1">
    <location>
        <begin position="82"/>
        <end position="138"/>
    </location>
</feature>
<dbReference type="SMART" id="SM00751">
    <property type="entry name" value="BSD"/>
    <property type="match status" value="1"/>
</dbReference>
<feature type="domain" description="BSD" evidence="2">
    <location>
        <begin position="237"/>
        <end position="292"/>
    </location>
</feature>
<sequence>MSWLAKSFANLIAKDEDEDGDDGGDRRRDGGEQTSGGESKVLPPAAAESDGGEGSGELNQGRGVKEDLSELSKTLTRQLWGVASFLAPPPTASPQPPSPSSASSPDGDSHRTDRDFGSNVPHPTLSPESANPDLVDDSPKIAGIRSDFAEIGGRFRSGISKLSNTKAVSEISKIASSFLQFGSDGEEEEMEDEQGLENKYGNSGIGAIGVTEEVLTFARNISMHPETWLDFPLFPDDETADDFDMSDPQQEHAFAVEQLVPRLAALRIELCPGHISEGCFWKIYFVLLHPRLSKHDAELLSTPQIVEARALLLQDLQNRTKSSAGDWSASSKKEEAPTEEDESSSDPETVKHPVLSAEMRIVDKSVIEEDAAPIHRGKDIAAEVSPAPAEKYEDNGDEWPEDETTAVEIASARIASVPIADDEDVSFSDLEEDDDDSPPPPPPRAAGDPPATASKDGKPIALDAKESNEWSDLDDIDAI</sequence>
<feature type="compositionally biased region" description="Acidic residues" evidence="1">
    <location>
        <begin position="469"/>
        <end position="479"/>
    </location>
</feature>
<evidence type="ECO:0000259" key="2">
    <source>
        <dbReference type="PROSITE" id="PS50858"/>
    </source>
</evidence>
<feature type="compositionally biased region" description="Basic and acidic residues" evidence="1">
    <location>
        <begin position="107"/>
        <end position="116"/>
    </location>
</feature>
<reference evidence="3" key="1">
    <citation type="submission" date="2020-02" db="EMBL/GenBank/DDBJ databases">
        <authorList>
            <person name="Scholz U."/>
            <person name="Mascher M."/>
            <person name="Fiebig A."/>
        </authorList>
    </citation>
    <scope>NUCLEOTIDE SEQUENCE</scope>
</reference>
<dbReference type="PANTHER" id="PTHR31923">
    <property type="entry name" value="BSD DOMAIN-CONTAINING PROTEIN"/>
    <property type="match status" value="1"/>
</dbReference>
<feature type="region of interest" description="Disordered" evidence="1">
    <location>
        <begin position="414"/>
        <end position="479"/>
    </location>
</feature>
<dbReference type="Pfam" id="PF03909">
    <property type="entry name" value="BSD"/>
    <property type="match status" value="1"/>
</dbReference>
<evidence type="ECO:0000313" key="4">
    <source>
        <dbReference type="Proteomes" id="UP000663760"/>
    </source>
</evidence>
<dbReference type="InterPro" id="IPR035925">
    <property type="entry name" value="BSD_dom_sf"/>
</dbReference>
<feature type="region of interest" description="Disordered" evidence="1">
    <location>
        <begin position="1"/>
        <end position="70"/>
    </location>
</feature>
<dbReference type="PROSITE" id="PS50858">
    <property type="entry name" value="BSD"/>
    <property type="match status" value="1"/>
</dbReference>
<evidence type="ECO:0000313" key="3">
    <source>
        <dbReference type="EMBL" id="CAA7399455.1"/>
    </source>
</evidence>
<feature type="compositionally biased region" description="Basic and acidic residues" evidence="1">
    <location>
        <begin position="455"/>
        <end position="468"/>
    </location>
</feature>
<gene>
    <name evidence="3" type="ORF">SI8410_07010125</name>
</gene>
<proteinExistence type="predicted"/>
<dbReference type="AlphaFoldDB" id="A0A7I8KR71"/>
<accession>A0A7I8KR71</accession>
<dbReference type="PANTHER" id="PTHR31923:SF4">
    <property type="entry name" value="BSD DOMAIN-CONTAINING PROTEIN"/>
    <property type="match status" value="1"/>
</dbReference>
<keyword evidence="4" id="KW-1185">Reference proteome</keyword>
<dbReference type="EMBL" id="LR746270">
    <property type="protein sequence ID" value="CAA7399455.1"/>
    <property type="molecule type" value="Genomic_DNA"/>
</dbReference>
<feature type="region of interest" description="Disordered" evidence="1">
    <location>
        <begin position="373"/>
        <end position="402"/>
    </location>
</feature>
<name>A0A7I8KR71_SPIIN</name>
<dbReference type="InterPro" id="IPR005607">
    <property type="entry name" value="BSD_dom"/>
</dbReference>
<organism evidence="3 4">
    <name type="scientific">Spirodela intermedia</name>
    <name type="common">Intermediate duckweed</name>
    <dbReference type="NCBI Taxonomy" id="51605"/>
    <lineage>
        <taxon>Eukaryota</taxon>
        <taxon>Viridiplantae</taxon>
        <taxon>Streptophyta</taxon>
        <taxon>Embryophyta</taxon>
        <taxon>Tracheophyta</taxon>
        <taxon>Spermatophyta</taxon>
        <taxon>Magnoliopsida</taxon>
        <taxon>Liliopsida</taxon>
        <taxon>Araceae</taxon>
        <taxon>Lemnoideae</taxon>
        <taxon>Spirodela</taxon>
    </lineage>
</organism>
<dbReference type="OrthoDB" id="2021158at2759"/>
<feature type="region of interest" description="Disordered" evidence="1">
    <location>
        <begin position="322"/>
        <end position="355"/>
    </location>
</feature>
<dbReference type="Proteomes" id="UP000663760">
    <property type="component" value="Chromosome 7"/>
</dbReference>
<feature type="compositionally biased region" description="Acidic residues" evidence="1">
    <location>
        <begin position="420"/>
        <end position="437"/>
    </location>
</feature>
<evidence type="ECO:0000256" key="1">
    <source>
        <dbReference type="SAM" id="MobiDB-lite"/>
    </source>
</evidence>
<feature type="compositionally biased region" description="Pro residues" evidence="1">
    <location>
        <begin position="87"/>
        <end position="99"/>
    </location>
</feature>
<protein>
    <recommendedName>
        <fullName evidence="2">BSD domain-containing protein</fullName>
    </recommendedName>
</protein>
<dbReference type="Gene3D" id="1.10.3970.10">
    <property type="entry name" value="BSD domain"/>
    <property type="match status" value="1"/>
</dbReference>